<keyword evidence="3" id="KW-1185">Reference proteome</keyword>
<feature type="transmembrane region" description="Helical" evidence="1">
    <location>
        <begin position="35"/>
        <end position="53"/>
    </location>
</feature>
<evidence type="ECO:0000313" key="3">
    <source>
        <dbReference type="Proteomes" id="UP001528673"/>
    </source>
</evidence>
<keyword evidence="1" id="KW-0812">Transmembrane</keyword>
<sequence>MKLPAQPPFSESELTPAIATGVRPSKSRITKRWSMLRWGGLALAILILLEPYWS</sequence>
<evidence type="ECO:0000256" key="1">
    <source>
        <dbReference type="SAM" id="Phobius"/>
    </source>
</evidence>
<dbReference type="EMBL" id="JAQSIP010000002">
    <property type="protein sequence ID" value="MDD0838091.1"/>
    <property type="molecule type" value="Genomic_DNA"/>
</dbReference>
<dbReference type="RefSeq" id="WP_273949613.1">
    <property type="nucleotide sequence ID" value="NZ_JAQSIP010000002.1"/>
</dbReference>
<name>A0ABT5MXC4_9BURK</name>
<comment type="caution">
    <text evidence="2">The sequence shown here is derived from an EMBL/GenBank/DDBJ whole genome shotgun (WGS) entry which is preliminary data.</text>
</comment>
<evidence type="ECO:0000313" key="2">
    <source>
        <dbReference type="EMBL" id="MDD0838091.1"/>
    </source>
</evidence>
<protein>
    <recommendedName>
        <fullName evidence="4">ABC transporter permease</fullName>
    </recommendedName>
</protein>
<proteinExistence type="predicted"/>
<reference evidence="2 3" key="1">
    <citation type="submission" date="2023-02" db="EMBL/GenBank/DDBJ databases">
        <title>Bacterial whole genomic sequence of Curvibacter sp. HBC61.</title>
        <authorList>
            <person name="Le V."/>
            <person name="Ko S.-R."/>
            <person name="Ahn C.-Y."/>
            <person name="Oh H.-M."/>
        </authorList>
    </citation>
    <scope>NUCLEOTIDE SEQUENCE [LARGE SCALE GENOMIC DNA]</scope>
    <source>
        <strain evidence="2 3">HBC61</strain>
    </source>
</reference>
<evidence type="ECO:0008006" key="4">
    <source>
        <dbReference type="Google" id="ProtNLM"/>
    </source>
</evidence>
<gene>
    <name evidence="2" type="ORF">PSQ40_05860</name>
</gene>
<keyword evidence="1" id="KW-1133">Transmembrane helix</keyword>
<dbReference type="Proteomes" id="UP001528673">
    <property type="component" value="Unassembled WGS sequence"/>
</dbReference>
<organism evidence="2 3">
    <name type="scientific">Curvibacter cyanobacteriorum</name>
    <dbReference type="NCBI Taxonomy" id="3026422"/>
    <lineage>
        <taxon>Bacteria</taxon>
        <taxon>Pseudomonadati</taxon>
        <taxon>Pseudomonadota</taxon>
        <taxon>Betaproteobacteria</taxon>
        <taxon>Burkholderiales</taxon>
        <taxon>Comamonadaceae</taxon>
        <taxon>Curvibacter</taxon>
    </lineage>
</organism>
<keyword evidence="1" id="KW-0472">Membrane</keyword>
<accession>A0ABT5MXC4</accession>